<evidence type="ECO:0000256" key="1">
    <source>
        <dbReference type="SAM" id="MobiDB-lite"/>
    </source>
</evidence>
<name>A0ABR2VZC4_9FUNG</name>
<feature type="compositionally biased region" description="Low complexity" evidence="1">
    <location>
        <begin position="64"/>
        <end position="78"/>
    </location>
</feature>
<proteinExistence type="predicted"/>
<feature type="compositionally biased region" description="Polar residues" evidence="1">
    <location>
        <begin position="125"/>
        <end position="156"/>
    </location>
</feature>
<feature type="compositionally biased region" description="Polar residues" evidence="1">
    <location>
        <begin position="46"/>
        <end position="63"/>
    </location>
</feature>
<sequence length="299" mass="32834">MGPMGDYGTTLYGNDAQRALMGYYADPAYGQIPSNYQRDSRLPMQDSATIPSSTQSGQNASLTSQASPQPQSQQLQQPSYPELAGIPYYPYYYVPNQFHTPAYQQSGYGQPFMNKNIYPYYGSQQTSKPGTSATGSPYTSAAYPSNTLNQPNSYSQGPPGVGRYDDISLSGSNNGGIGSGVSEYQKGYKSDLPLQGFLGSSTGQQQGSAESSKNASGQNTHDMNSPYKNYADPSNVYNQSAQGGQYGGYQQQMYGGYQQQYAQQSQQQYQQYQMQQQNHQQQQSGGYHHQQGRSQGYWS</sequence>
<keyword evidence="3" id="KW-1185">Reference proteome</keyword>
<feature type="region of interest" description="Disordered" evidence="1">
    <location>
        <begin position="258"/>
        <end position="299"/>
    </location>
</feature>
<organism evidence="2 3">
    <name type="scientific">Basidiobolus ranarum</name>
    <dbReference type="NCBI Taxonomy" id="34480"/>
    <lineage>
        <taxon>Eukaryota</taxon>
        <taxon>Fungi</taxon>
        <taxon>Fungi incertae sedis</taxon>
        <taxon>Zoopagomycota</taxon>
        <taxon>Entomophthoromycotina</taxon>
        <taxon>Basidiobolomycetes</taxon>
        <taxon>Basidiobolales</taxon>
        <taxon>Basidiobolaceae</taxon>
        <taxon>Basidiobolus</taxon>
    </lineage>
</organism>
<comment type="caution">
    <text evidence="2">The sequence shown here is derived from an EMBL/GenBank/DDBJ whole genome shotgun (WGS) entry which is preliminary data.</text>
</comment>
<evidence type="ECO:0000313" key="2">
    <source>
        <dbReference type="EMBL" id="KAK9711281.1"/>
    </source>
</evidence>
<feature type="region of interest" description="Disordered" evidence="1">
    <location>
        <begin position="125"/>
        <end position="169"/>
    </location>
</feature>
<dbReference type="EMBL" id="JASJQH010007293">
    <property type="protein sequence ID" value="KAK9711281.1"/>
    <property type="molecule type" value="Genomic_DNA"/>
</dbReference>
<evidence type="ECO:0000313" key="3">
    <source>
        <dbReference type="Proteomes" id="UP001479436"/>
    </source>
</evidence>
<reference evidence="2 3" key="1">
    <citation type="submission" date="2023-04" db="EMBL/GenBank/DDBJ databases">
        <title>Genome of Basidiobolus ranarum AG-B5.</title>
        <authorList>
            <person name="Stajich J.E."/>
            <person name="Carter-House D."/>
            <person name="Gryganskyi A."/>
        </authorList>
    </citation>
    <scope>NUCLEOTIDE SEQUENCE [LARGE SCALE GENOMIC DNA]</scope>
    <source>
        <strain evidence="2 3">AG-B5</strain>
    </source>
</reference>
<protein>
    <submittedName>
        <fullName evidence="2">RNAPII degradation factor</fullName>
    </submittedName>
</protein>
<feature type="region of interest" description="Disordered" evidence="1">
    <location>
        <begin position="32"/>
        <end position="78"/>
    </location>
</feature>
<dbReference type="Proteomes" id="UP001479436">
    <property type="component" value="Unassembled WGS sequence"/>
</dbReference>
<feature type="region of interest" description="Disordered" evidence="1">
    <location>
        <begin position="195"/>
        <end position="243"/>
    </location>
</feature>
<gene>
    <name evidence="2" type="primary">DEF1_2</name>
    <name evidence="2" type="ORF">K7432_007948</name>
</gene>
<feature type="compositionally biased region" description="Polar residues" evidence="1">
    <location>
        <begin position="198"/>
        <end position="227"/>
    </location>
</feature>
<accession>A0ABR2VZC4</accession>